<dbReference type="EMBL" id="JALLPJ020000993">
    <property type="protein sequence ID" value="KAL3778299.1"/>
    <property type="molecule type" value="Genomic_DNA"/>
</dbReference>
<dbReference type="Proteomes" id="UP001530400">
    <property type="component" value="Unassembled WGS sequence"/>
</dbReference>
<dbReference type="SMART" id="SM00384">
    <property type="entry name" value="AT_hook"/>
    <property type="match status" value="2"/>
</dbReference>
<dbReference type="PROSITE" id="PS51634">
    <property type="entry name" value="CRC"/>
    <property type="match status" value="1"/>
</dbReference>
<feature type="region of interest" description="Disordered" evidence="4">
    <location>
        <begin position="119"/>
        <end position="173"/>
    </location>
</feature>
<dbReference type="SMART" id="SM01114">
    <property type="entry name" value="CXC"/>
    <property type="match status" value="1"/>
</dbReference>
<evidence type="ECO:0000313" key="6">
    <source>
        <dbReference type="EMBL" id="KAL3778299.1"/>
    </source>
</evidence>
<dbReference type="InterPro" id="IPR017956">
    <property type="entry name" value="AT_hook_DNA-bd_motif"/>
</dbReference>
<dbReference type="PANTHER" id="PTHR12446">
    <property type="entry name" value="TESMIN/TSO1-RELATED"/>
    <property type="match status" value="1"/>
</dbReference>
<dbReference type="Pfam" id="PF03638">
    <property type="entry name" value="TCR"/>
    <property type="match status" value="1"/>
</dbReference>
<dbReference type="InterPro" id="IPR005114">
    <property type="entry name" value="Helicase_assoc"/>
</dbReference>
<dbReference type="InterPro" id="IPR028307">
    <property type="entry name" value="Lin-54_fam"/>
</dbReference>
<dbReference type="AlphaFoldDB" id="A0ABD3NQN4"/>
<protein>
    <recommendedName>
        <fullName evidence="5">CRC domain-containing protein</fullName>
    </recommendedName>
</protein>
<organism evidence="6 7">
    <name type="scientific">Cyclotella atomus</name>
    <dbReference type="NCBI Taxonomy" id="382360"/>
    <lineage>
        <taxon>Eukaryota</taxon>
        <taxon>Sar</taxon>
        <taxon>Stramenopiles</taxon>
        <taxon>Ochrophyta</taxon>
        <taxon>Bacillariophyta</taxon>
        <taxon>Coscinodiscophyceae</taxon>
        <taxon>Thalassiosirophycidae</taxon>
        <taxon>Stephanodiscales</taxon>
        <taxon>Stephanodiscaceae</taxon>
        <taxon>Cyclotella</taxon>
    </lineage>
</organism>
<feature type="region of interest" description="Disordered" evidence="4">
    <location>
        <begin position="464"/>
        <end position="535"/>
    </location>
</feature>
<dbReference type="PANTHER" id="PTHR12446:SF34">
    <property type="entry name" value="PROTEIN LIN-54 HOMOLOG"/>
    <property type="match status" value="1"/>
</dbReference>
<evidence type="ECO:0000256" key="1">
    <source>
        <dbReference type="ARBA" id="ARBA00004123"/>
    </source>
</evidence>
<feature type="compositionally biased region" description="Basic and acidic residues" evidence="4">
    <location>
        <begin position="146"/>
        <end position="161"/>
    </location>
</feature>
<dbReference type="InterPro" id="IPR033467">
    <property type="entry name" value="Tesmin/TSO1-like_CXC"/>
</dbReference>
<accession>A0ABD3NQN4</accession>
<dbReference type="Gene3D" id="6.10.140.530">
    <property type="match status" value="1"/>
</dbReference>
<reference evidence="6 7" key="1">
    <citation type="submission" date="2024-10" db="EMBL/GenBank/DDBJ databases">
        <title>Updated reference genomes for cyclostephanoid diatoms.</title>
        <authorList>
            <person name="Roberts W.R."/>
            <person name="Alverson A.J."/>
        </authorList>
    </citation>
    <scope>NUCLEOTIDE SEQUENCE [LARGE SCALE GENOMIC DNA]</scope>
    <source>
        <strain evidence="6 7">AJA010-31</strain>
    </source>
</reference>
<comment type="similarity">
    <text evidence="2">Belongs to the lin-54 family.</text>
</comment>
<feature type="region of interest" description="Disordered" evidence="4">
    <location>
        <begin position="336"/>
        <end position="355"/>
    </location>
</feature>
<keyword evidence="7" id="KW-1185">Reference proteome</keyword>
<feature type="domain" description="CRC" evidence="5">
    <location>
        <begin position="45"/>
        <end position="105"/>
    </location>
</feature>
<name>A0ABD3NQN4_9STRA</name>
<keyword evidence="3" id="KW-0539">Nucleus</keyword>
<comment type="caution">
    <text evidence="6">The sequence shown here is derived from an EMBL/GenBank/DDBJ whole genome shotgun (WGS) entry which is preliminary data.</text>
</comment>
<proteinExistence type="inferred from homology"/>
<comment type="subcellular location">
    <subcellularLocation>
        <location evidence="1">Nucleus</location>
    </subcellularLocation>
</comment>
<evidence type="ECO:0000313" key="7">
    <source>
        <dbReference type="Proteomes" id="UP001530400"/>
    </source>
</evidence>
<feature type="compositionally biased region" description="Basic and acidic residues" evidence="4">
    <location>
        <begin position="464"/>
        <end position="474"/>
    </location>
</feature>
<evidence type="ECO:0000256" key="4">
    <source>
        <dbReference type="SAM" id="MobiDB-lite"/>
    </source>
</evidence>
<dbReference type="InterPro" id="IPR005172">
    <property type="entry name" value="CRC"/>
</dbReference>
<evidence type="ECO:0000256" key="3">
    <source>
        <dbReference type="ARBA" id="ARBA00023242"/>
    </source>
</evidence>
<gene>
    <name evidence="6" type="ORF">ACHAWO_003327</name>
</gene>
<sequence length="535" mass="60341">MSETAAPAADPATVNEILAAASKPADGVAAAQSPAALPPPNDDVPFKSCACTKTKCLKLYCDCFSSGVHCGRSCECNDHCSNNAKDEEERSAAIKAVLDRKPEAFNDAIKEQVGWVAQEKAPTTGKKRGRPKGSLNKNKPIMLDIPEIKRPRGRPRKDETLKPPVKSLTPPSAPIEFSVEEYPQLAMDPNQDYSHLATSFTNPLFPPEDAPTSRPLQIAYSHQAVAQYARSVAQSKKNSVLDEYKRIREKYLEKKLELSLANDEVKKCNKEAGMWTKKVFDLELEEPCDWNEKLNKLRKYKEEHDKLPPKNVSRCEEGDEKELAIWLEKMRGNKLSQEVDDNEESSSPKKQPKVDLTDYPHRIEALKAFNIHFQQKTQNKFETMFQKLLDYKEEHGTLRFPSDEQCAASGDEEFIALQKWVKSQVLNFRYSKKKTDPSIVKRFVDIGFSFERWYAKPGKKKSDTKFDEIAKSAAEEAEADEQDQTMAADVDAEEEPDGQEAGQENEGNGNGDRLAEVEDHDETNLEYAQMDVEQV</sequence>
<dbReference type="GO" id="GO:0005634">
    <property type="term" value="C:nucleus"/>
    <property type="evidence" value="ECO:0007669"/>
    <property type="project" value="UniProtKB-SubCell"/>
</dbReference>
<dbReference type="Pfam" id="PF03457">
    <property type="entry name" value="HA"/>
    <property type="match status" value="1"/>
</dbReference>
<evidence type="ECO:0000259" key="5">
    <source>
        <dbReference type="PROSITE" id="PS51634"/>
    </source>
</evidence>
<evidence type="ECO:0000256" key="2">
    <source>
        <dbReference type="ARBA" id="ARBA00007267"/>
    </source>
</evidence>